<proteinExistence type="inferred from homology"/>
<reference evidence="10 11" key="1">
    <citation type="submission" date="2020-07" db="EMBL/GenBank/DDBJ databases">
        <title>Electron transfer.</title>
        <authorList>
            <person name="Huang L."/>
            <person name="Liu X."/>
            <person name="Zhou S."/>
        </authorList>
    </citation>
    <scope>NUCLEOTIDE SEQUENCE [LARGE SCALE GENOMIC DNA]</scope>
    <source>
        <strain evidence="10 11">Lx1</strain>
    </source>
</reference>
<dbReference type="GO" id="GO:0008483">
    <property type="term" value="F:transaminase activity"/>
    <property type="evidence" value="ECO:0007669"/>
    <property type="project" value="UniProtKB-KW"/>
</dbReference>
<gene>
    <name evidence="10" type="ORF">HZF06_03735</name>
</gene>
<dbReference type="SMART" id="SM00345">
    <property type="entry name" value="HTH_GNTR"/>
    <property type="match status" value="1"/>
</dbReference>
<dbReference type="EMBL" id="CP059378">
    <property type="protein sequence ID" value="QLY80710.1"/>
    <property type="molecule type" value="Genomic_DNA"/>
</dbReference>
<protein>
    <submittedName>
        <fullName evidence="10">PLP-dependent aminotransferase family protein</fullName>
    </submittedName>
</protein>
<keyword evidence="7" id="KW-0238">DNA-binding</keyword>
<accession>A0A7D6VV26</accession>
<comment type="cofactor">
    <cofactor evidence="1">
        <name>pyridoxal 5'-phosphate</name>
        <dbReference type="ChEBI" id="CHEBI:597326"/>
    </cofactor>
</comment>
<dbReference type="Gene3D" id="3.90.1150.10">
    <property type="entry name" value="Aspartate Aminotransferase, domain 1"/>
    <property type="match status" value="1"/>
</dbReference>
<dbReference type="InterPro" id="IPR015421">
    <property type="entry name" value="PyrdxlP-dep_Trfase_major"/>
</dbReference>
<comment type="similarity">
    <text evidence="2">In the C-terminal section; belongs to the class-I pyridoxal-phosphate-dependent aminotransferase family.</text>
</comment>
<dbReference type="InterPro" id="IPR004839">
    <property type="entry name" value="Aminotransferase_I/II_large"/>
</dbReference>
<evidence type="ECO:0000259" key="9">
    <source>
        <dbReference type="PROSITE" id="PS50949"/>
    </source>
</evidence>
<dbReference type="SUPFAM" id="SSF46785">
    <property type="entry name" value="Winged helix' DNA-binding domain"/>
    <property type="match status" value="1"/>
</dbReference>
<feature type="domain" description="HTH gntR-type" evidence="9">
    <location>
        <begin position="14"/>
        <end position="82"/>
    </location>
</feature>
<keyword evidence="4 10" id="KW-0808">Transferase</keyword>
<dbReference type="SUPFAM" id="SSF53383">
    <property type="entry name" value="PLP-dependent transferases"/>
    <property type="match status" value="1"/>
</dbReference>
<keyword evidence="3 10" id="KW-0032">Aminotransferase</keyword>
<evidence type="ECO:0000256" key="3">
    <source>
        <dbReference type="ARBA" id="ARBA00022576"/>
    </source>
</evidence>
<evidence type="ECO:0000313" key="10">
    <source>
        <dbReference type="EMBL" id="QLY80710.1"/>
    </source>
</evidence>
<dbReference type="FunFam" id="3.40.640.10:FF:000023">
    <property type="entry name" value="Transcriptional regulator, GntR family"/>
    <property type="match status" value="1"/>
</dbReference>
<dbReference type="InterPro" id="IPR015424">
    <property type="entry name" value="PyrdxlP-dep_Trfase"/>
</dbReference>
<dbReference type="RefSeq" id="WP_181602491.1">
    <property type="nucleotide sequence ID" value="NZ_CP059378.1"/>
</dbReference>
<dbReference type="Pfam" id="PF00392">
    <property type="entry name" value="GntR"/>
    <property type="match status" value="1"/>
</dbReference>
<evidence type="ECO:0000256" key="6">
    <source>
        <dbReference type="ARBA" id="ARBA00023015"/>
    </source>
</evidence>
<dbReference type="Pfam" id="PF00155">
    <property type="entry name" value="Aminotran_1_2"/>
    <property type="match status" value="1"/>
</dbReference>
<dbReference type="InterPro" id="IPR000524">
    <property type="entry name" value="Tscrpt_reg_HTH_GntR"/>
</dbReference>
<keyword evidence="5" id="KW-0663">Pyridoxal phosphate</keyword>
<evidence type="ECO:0000256" key="4">
    <source>
        <dbReference type="ARBA" id="ARBA00022679"/>
    </source>
</evidence>
<evidence type="ECO:0000256" key="1">
    <source>
        <dbReference type="ARBA" id="ARBA00001933"/>
    </source>
</evidence>
<dbReference type="PRINTS" id="PR00035">
    <property type="entry name" value="HTHGNTR"/>
</dbReference>
<dbReference type="PROSITE" id="PS50949">
    <property type="entry name" value="HTH_GNTR"/>
    <property type="match status" value="1"/>
</dbReference>
<dbReference type="CDD" id="cd00609">
    <property type="entry name" value="AAT_like"/>
    <property type="match status" value="1"/>
</dbReference>
<dbReference type="InterPro" id="IPR036388">
    <property type="entry name" value="WH-like_DNA-bd_sf"/>
</dbReference>
<sequence>MIKINWKPDKSSGTSLYKQIVSYMKEKISNGEWTLGSRLPTQRELSERFEVNRSTVIEALSELKAEGLIEGNSRGGTKIVNNAWSVLMSTSPTNWQNYITSGLHKPNLQTIQLINELEFEEGMIRLGTGELSPDLYPKEMMKTVLTNVSDKINSLGYEEPKGLLYLRQVLSQYVKKYGINVSPDSILIVSGSLQAFQLISMGILSPGSTVLTERPSYIKSLSVFESSGMRLNGIDMDAYGAKPKDILKSINSKDTSLLYTIPTFHNPTGIIMPKSRRDEILELCSNERLPIIEDDVYRELWLDEEPPKPLKAEDKNDNILYLGSISKTLAAGLRIGWLIGPEVVVERLGDIKMQTDYGSSSLSQWALAEWIESGLYDKHILEVRKNLKLRRQIVLRCLDEYFSDIATWNKPKGGFYIWLNLNKQISMNKLFKDAYKNGLLINIGNIYDFSNNSNIRISYSYASLIDLEEGLKKLSKLIRECN</sequence>
<dbReference type="CDD" id="cd07377">
    <property type="entry name" value="WHTH_GntR"/>
    <property type="match status" value="1"/>
</dbReference>
<evidence type="ECO:0000256" key="2">
    <source>
        <dbReference type="ARBA" id="ARBA00005384"/>
    </source>
</evidence>
<name>A0A7D6VV26_9CLOT</name>
<dbReference type="InterPro" id="IPR036390">
    <property type="entry name" value="WH_DNA-bd_sf"/>
</dbReference>
<dbReference type="InterPro" id="IPR015422">
    <property type="entry name" value="PyrdxlP-dep_Trfase_small"/>
</dbReference>
<evidence type="ECO:0000256" key="7">
    <source>
        <dbReference type="ARBA" id="ARBA00023125"/>
    </source>
</evidence>
<evidence type="ECO:0000313" key="11">
    <source>
        <dbReference type="Proteomes" id="UP000512286"/>
    </source>
</evidence>
<dbReference type="KEGG" id="cint:HZF06_03735"/>
<dbReference type="GO" id="GO:0003700">
    <property type="term" value="F:DNA-binding transcription factor activity"/>
    <property type="evidence" value="ECO:0007669"/>
    <property type="project" value="InterPro"/>
</dbReference>
<dbReference type="Gene3D" id="1.10.10.10">
    <property type="entry name" value="Winged helix-like DNA-binding domain superfamily/Winged helix DNA-binding domain"/>
    <property type="match status" value="1"/>
</dbReference>
<dbReference type="Proteomes" id="UP000512286">
    <property type="component" value="Chromosome"/>
</dbReference>
<dbReference type="AlphaFoldDB" id="A0A7D6VV26"/>
<organism evidence="10 11">
    <name type="scientific">Clostridium intestinale</name>
    <dbReference type="NCBI Taxonomy" id="36845"/>
    <lineage>
        <taxon>Bacteria</taxon>
        <taxon>Bacillati</taxon>
        <taxon>Bacillota</taxon>
        <taxon>Clostridia</taxon>
        <taxon>Eubacteriales</taxon>
        <taxon>Clostridiaceae</taxon>
        <taxon>Clostridium</taxon>
    </lineage>
</organism>
<dbReference type="GO" id="GO:0030170">
    <property type="term" value="F:pyridoxal phosphate binding"/>
    <property type="evidence" value="ECO:0007669"/>
    <property type="project" value="InterPro"/>
</dbReference>
<dbReference type="PANTHER" id="PTHR46577:SF2">
    <property type="entry name" value="TRANSCRIPTIONAL REGULATORY PROTEIN"/>
    <property type="match status" value="1"/>
</dbReference>
<evidence type="ECO:0000256" key="5">
    <source>
        <dbReference type="ARBA" id="ARBA00022898"/>
    </source>
</evidence>
<dbReference type="GO" id="GO:0003677">
    <property type="term" value="F:DNA binding"/>
    <property type="evidence" value="ECO:0007669"/>
    <property type="project" value="UniProtKB-KW"/>
</dbReference>
<keyword evidence="6" id="KW-0805">Transcription regulation</keyword>
<keyword evidence="8" id="KW-0804">Transcription</keyword>
<dbReference type="PANTHER" id="PTHR46577">
    <property type="entry name" value="HTH-TYPE TRANSCRIPTIONAL REGULATORY PROTEIN GABR"/>
    <property type="match status" value="1"/>
</dbReference>
<dbReference type="InterPro" id="IPR051446">
    <property type="entry name" value="HTH_trans_reg/aminotransferase"/>
</dbReference>
<dbReference type="Gene3D" id="3.40.640.10">
    <property type="entry name" value="Type I PLP-dependent aspartate aminotransferase-like (Major domain)"/>
    <property type="match status" value="1"/>
</dbReference>
<evidence type="ECO:0000256" key="8">
    <source>
        <dbReference type="ARBA" id="ARBA00023163"/>
    </source>
</evidence>